<organism evidence="9 10">
    <name type="scientific">Microthlaspi erraticum</name>
    <dbReference type="NCBI Taxonomy" id="1685480"/>
    <lineage>
        <taxon>Eukaryota</taxon>
        <taxon>Viridiplantae</taxon>
        <taxon>Streptophyta</taxon>
        <taxon>Embryophyta</taxon>
        <taxon>Tracheophyta</taxon>
        <taxon>Spermatophyta</taxon>
        <taxon>Magnoliopsida</taxon>
        <taxon>eudicotyledons</taxon>
        <taxon>Gunneridae</taxon>
        <taxon>Pentapetalae</taxon>
        <taxon>rosids</taxon>
        <taxon>malvids</taxon>
        <taxon>Brassicales</taxon>
        <taxon>Brassicaceae</taxon>
        <taxon>Coluteocarpeae</taxon>
        <taxon>Microthlaspi</taxon>
    </lineage>
</organism>
<evidence type="ECO:0000256" key="2">
    <source>
        <dbReference type="ARBA" id="ARBA00006184"/>
    </source>
</evidence>
<evidence type="ECO:0000313" key="10">
    <source>
        <dbReference type="Proteomes" id="UP000467841"/>
    </source>
</evidence>
<evidence type="ECO:0000256" key="5">
    <source>
        <dbReference type="ARBA" id="ARBA00023242"/>
    </source>
</evidence>
<dbReference type="SUPFAM" id="SSF46785">
    <property type="entry name" value="Winged helix' DNA-binding domain"/>
    <property type="match status" value="1"/>
</dbReference>
<dbReference type="GO" id="GO:0051301">
    <property type="term" value="P:cell division"/>
    <property type="evidence" value="ECO:0007669"/>
    <property type="project" value="UniProtKB-UniRule"/>
</dbReference>
<accession>A0A6D2JLL9</accession>
<dbReference type="InterPro" id="IPR036388">
    <property type="entry name" value="WH-like_DNA-bd_sf"/>
</dbReference>
<evidence type="ECO:0000259" key="8">
    <source>
        <dbReference type="SMART" id="SM01074"/>
    </source>
</evidence>
<keyword evidence="3" id="KW-0132">Cell division</keyword>
<dbReference type="InterPro" id="IPR054425">
    <property type="entry name" value="Cdc6_ORC1-like_ATPase_lid"/>
</dbReference>
<dbReference type="Pfam" id="PF09079">
    <property type="entry name" value="WHD_Cdc6"/>
    <property type="match status" value="1"/>
</dbReference>
<dbReference type="Pfam" id="PF13401">
    <property type="entry name" value="AAA_22"/>
    <property type="match status" value="1"/>
</dbReference>
<comment type="subcellular location">
    <subcellularLocation>
        <location evidence="1">Nucleus</location>
    </subcellularLocation>
</comment>
<dbReference type="FunFam" id="3.40.50.300:FF:000547">
    <property type="entry name" value="Cell division control protein"/>
    <property type="match status" value="1"/>
</dbReference>
<keyword evidence="10" id="KW-1185">Reference proteome</keyword>
<dbReference type="PIRSF" id="PIRSF001767">
    <property type="entry name" value="Cdc6"/>
    <property type="match status" value="1"/>
</dbReference>
<evidence type="ECO:0000256" key="1">
    <source>
        <dbReference type="ARBA" id="ARBA00004123"/>
    </source>
</evidence>
<dbReference type="InterPro" id="IPR016314">
    <property type="entry name" value="Cdc6/18"/>
</dbReference>
<evidence type="ECO:0000256" key="6">
    <source>
        <dbReference type="ARBA" id="ARBA00023306"/>
    </source>
</evidence>
<dbReference type="GO" id="GO:0033314">
    <property type="term" value="P:mitotic DNA replication checkpoint signaling"/>
    <property type="evidence" value="ECO:0007669"/>
    <property type="project" value="TreeGrafter"/>
</dbReference>
<dbReference type="GO" id="GO:0006270">
    <property type="term" value="P:DNA replication initiation"/>
    <property type="evidence" value="ECO:0007669"/>
    <property type="project" value="UniProtKB-UniRule"/>
</dbReference>
<comment type="similarity">
    <text evidence="2 7">Belongs to the CDC6/cdc18 family.</text>
</comment>
<keyword evidence="4" id="KW-0235">DNA replication</keyword>
<dbReference type="FunFam" id="1.10.8.60:FF:000102">
    <property type="entry name" value="Cell division control protein"/>
    <property type="match status" value="1"/>
</dbReference>
<dbReference type="CDD" id="cd08768">
    <property type="entry name" value="Cdc6_C"/>
    <property type="match status" value="1"/>
</dbReference>
<dbReference type="SMART" id="SM01074">
    <property type="entry name" value="Cdc6_C"/>
    <property type="match status" value="1"/>
</dbReference>
<protein>
    <recommendedName>
        <fullName evidence="7">Cell division control protein</fullName>
    </recommendedName>
</protein>
<dbReference type="PANTHER" id="PTHR10763:SF26">
    <property type="entry name" value="CELL DIVISION CONTROL PROTEIN 6 HOMOLOG"/>
    <property type="match status" value="1"/>
</dbReference>
<comment type="caution">
    <text evidence="9">The sequence shown here is derived from an EMBL/GenBank/DDBJ whole genome shotgun (WGS) entry which is preliminary data.</text>
</comment>
<dbReference type="GO" id="GO:0005634">
    <property type="term" value="C:nucleus"/>
    <property type="evidence" value="ECO:0007669"/>
    <property type="project" value="UniProtKB-SubCell"/>
</dbReference>
<evidence type="ECO:0000256" key="4">
    <source>
        <dbReference type="ARBA" id="ARBA00022705"/>
    </source>
</evidence>
<dbReference type="Gene3D" id="1.10.10.10">
    <property type="entry name" value="Winged helix-like DNA-binding domain superfamily/Winged helix DNA-binding domain"/>
    <property type="match status" value="1"/>
</dbReference>
<evidence type="ECO:0000256" key="3">
    <source>
        <dbReference type="ARBA" id="ARBA00022618"/>
    </source>
</evidence>
<dbReference type="Gene3D" id="3.40.50.300">
    <property type="entry name" value="P-loop containing nucleotide triphosphate hydrolases"/>
    <property type="match status" value="1"/>
</dbReference>
<dbReference type="InterPro" id="IPR015163">
    <property type="entry name" value="Cdc6_C"/>
</dbReference>
<dbReference type="Pfam" id="PF22606">
    <property type="entry name" value="Cdc6-ORC-like_ATPase_lid"/>
    <property type="match status" value="1"/>
</dbReference>
<dbReference type="EMBL" id="CACVBM020001185">
    <property type="protein sequence ID" value="CAA7038058.1"/>
    <property type="molecule type" value="Genomic_DNA"/>
</dbReference>
<dbReference type="InterPro" id="IPR050311">
    <property type="entry name" value="ORC1/CDC6"/>
</dbReference>
<dbReference type="InterPro" id="IPR027417">
    <property type="entry name" value="P-loop_NTPase"/>
</dbReference>
<feature type="domain" description="Cdc6 C-terminal" evidence="8">
    <location>
        <begin position="421"/>
        <end position="500"/>
    </location>
</feature>
<sequence length="511" mass="56836">MPTIAGPSSSPRKHIVAARSEITGGLRSAEVNTTRKRKLRSDSAAEVASMAVLTDNSPMKWKSPRRCVVSSPRTPKEEIEEDCNGNLESPVISAVKKQFNCLDVKSKWNPREDDQMRAVKEALHVSKAPSTVVCREDEQRRVFEFVKGCIQQKKAGSLYICGCPGTGKSLSMEKVRQQAEDWAKQEGLACPETVSVNCTSLSKTTDIFSKILGEYETGKKSNGSSSALQQLQIMFSQKQQSSSSKMMLIIADEMDYLITRDRGVLHELFMLTTLPFSRCILIGVANAIDLADRFLPKLKSLNCKPLVVTFRAYSNQQILRILQERLVALPFVAFQSKALELCARKVSAASGDMRKALCVCRSALEILEIEVKGSTDQEPQSPVTEDQVVKLDHMVFALSKTFKSPVVDTIQSLPQHQQIIVCSAAKAFRGSKKDRTIAELNKLYLEICKSSMITPAGITEFANMCTVLNDQGILKLSHARDDKLKRVSLRVDEADITFALKEIRFFRNCLL</sequence>
<evidence type="ECO:0000256" key="7">
    <source>
        <dbReference type="PIRNR" id="PIRNR001767"/>
    </source>
</evidence>
<dbReference type="OrthoDB" id="1926878at2759"/>
<dbReference type="InterPro" id="IPR049945">
    <property type="entry name" value="AAA_22"/>
</dbReference>
<dbReference type="Proteomes" id="UP000467841">
    <property type="component" value="Unassembled WGS sequence"/>
</dbReference>
<dbReference type="AlphaFoldDB" id="A0A6D2JLL9"/>
<dbReference type="FunFam" id="1.10.10.10:FF:000686">
    <property type="entry name" value="Cell division control protein"/>
    <property type="match status" value="1"/>
</dbReference>
<dbReference type="GO" id="GO:0016887">
    <property type="term" value="F:ATP hydrolysis activity"/>
    <property type="evidence" value="ECO:0007669"/>
    <property type="project" value="InterPro"/>
</dbReference>
<dbReference type="Gene3D" id="1.10.8.60">
    <property type="match status" value="1"/>
</dbReference>
<dbReference type="PANTHER" id="PTHR10763">
    <property type="entry name" value="CELL DIVISION CONTROL PROTEIN 6-RELATED"/>
    <property type="match status" value="1"/>
</dbReference>
<dbReference type="GO" id="GO:0003688">
    <property type="term" value="F:DNA replication origin binding"/>
    <property type="evidence" value="ECO:0007669"/>
    <property type="project" value="TreeGrafter"/>
</dbReference>
<proteinExistence type="inferred from homology"/>
<dbReference type="InterPro" id="IPR036390">
    <property type="entry name" value="WH_DNA-bd_sf"/>
</dbReference>
<keyword evidence="5" id="KW-0539">Nucleus</keyword>
<gene>
    <name evidence="9" type="ORF">MERR_LOCUS25293</name>
</gene>
<evidence type="ECO:0000313" key="9">
    <source>
        <dbReference type="EMBL" id="CAA7038058.1"/>
    </source>
</evidence>
<dbReference type="SUPFAM" id="SSF52540">
    <property type="entry name" value="P-loop containing nucleoside triphosphate hydrolases"/>
    <property type="match status" value="1"/>
</dbReference>
<name>A0A6D2JLL9_9BRAS</name>
<keyword evidence="6" id="KW-0131">Cell cycle</keyword>
<reference evidence="9" key="1">
    <citation type="submission" date="2020-01" db="EMBL/GenBank/DDBJ databases">
        <authorList>
            <person name="Mishra B."/>
        </authorList>
    </citation>
    <scope>NUCLEOTIDE SEQUENCE [LARGE SCALE GENOMIC DNA]</scope>
</reference>